<organism evidence="1 2">
    <name type="scientific">Herbiconiux moechotypicola</name>
    <dbReference type="NCBI Taxonomy" id="637393"/>
    <lineage>
        <taxon>Bacteria</taxon>
        <taxon>Bacillati</taxon>
        <taxon>Actinomycetota</taxon>
        <taxon>Actinomycetes</taxon>
        <taxon>Micrococcales</taxon>
        <taxon>Microbacteriaceae</taxon>
        <taxon>Herbiconiux</taxon>
    </lineage>
</organism>
<dbReference type="RefSeq" id="WP_259479211.1">
    <property type="nucleotide sequence ID" value="NZ_BAAAQY010000004.1"/>
</dbReference>
<proteinExistence type="predicted"/>
<evidence type="ECO:0008006" key="3">
    <source>
        <dbReference type="Google" id="ProtNLM"/>
    </source>
</evidence>
<sequence>MSVVPPNGALAAHVLLDAVVSQSAEATPEDNVAVLELALARLVPDADNRDLEIPDAGDTVAASIVCLSWSMARLAASQGKPLEEVVSELREFIDSLR</sequence>
<evidence type="ECO:0000313" key="1">
    <source>
        <dbReference type="EMBL" id="GAA2232707.1"/>
    </source>
</evidence>
<dbReference type="EMBL" id="BAAAQY010000004">
    <property type="protein sequence ID" value="GAA2232707.1"/>
    <property type="molecule type" value="Genomic_DNA"/>
</dbReference>
<gene>
    <name evidence="1" type="ORF">GCM10009851_17230</name>
</gene>
<comment type="caution">
    <text evidence="1">The sequence shown here is derived from an EMBL/GenBank/DDBJ whole genome shotgun (WGS) entry which is preliminary data.</text>
</comment>
<evidence type="ECO:0000313" key="2">
    <source>
        <dbReference type="Proteomes" id="UP001500929"/>
    </source>
</evidence>
<reference evidence="2" key="1">
    <citation type="journal article" date="2019" name="Int. J. Syst. Evol. Microbiol.">
        <title>The Global Catalogue of Microorganisms (GCM) 10K type strain sequencing project: providing services to taxonomists for standard genome sequencing and annotation.</title>
        <authorList>
            <consortium name="The Broad Institute Genomics Platform"/>
            <consortium name="The Broad Institute Genome Sequencing Center for Infectious Disease"/>
            <person name="Wu L."/>
            <person name="Ma J."/>
        </authorList>
    </citation>
    <scope>NUCLEOTIDE SEQUENCE [LARGE SCALE GENOMIC DNA]</scope>
    <source>
        <strain evidence="2">JCM 16117</strain>
    </source>
</reference>
<accession>A0ABP5QGQ7</accession>
<name>A0ABP5QGQ7_9MICO</name>
<protein>
    <recommendedName>
        <fullName evidence="3">DUF1844 domain-containing protein</fullName>
    </recommendedName>
</protein>
<keyword evidence="2" id="KW-1185">Reference proteome</keyword>
<dbReference type="Proteomes" id="UP001500929">
    <property type="component" value="Unassembled WGS sequence"/>
</dbReference>